<dbReference type="Proteomes" id="UP000037069">
    <property type="component" value="Unassembled WGS sequence"/>
</dbReference>
<evidence type="ECO:0000256" key="8">
    <source>
        <dbReference type="ARBA" id="ARBA00023295"/>
    </source>
</evidence>
<dbReference type="InterPro" id="IPR008928">
    <property type="entry name" value="6-hairpin_glycosidase_sf"/>
</dbReference>
<dbReference type="PANTHER" id="PTHR23403:SF1">
    <property type="entry name" value="TREHALASE"/>
    <property type="match status" value="1"/>
</dbReference>
<keyword evidence="10" id="KW-1133">Transmembrane helix</keyword>
<dbReference type="EC" id="3.2.1.28" evidence="3 9"/>
<keyword evidence="8 9" id="KW-0326">Glycosidase</keyword>
<dbReference type="InterPro" id="IPR012341">
    <property type="entry name" value="6hp_glycosidase-like_sf"/>
</dbReference>
<dbReference type="Gene3D" id="1.50.10.10">
    <property type="match status" value="1"/>
</dbReference>
<dbReference type="AlphaFoldDB" id="A0A0L0CJA5"/>
<accession>A0A0L0CJA5</accession>
<keyword evidence="5" id="KW-0732">Signal</keyword>
<dbReference type="PRINTS" id="PR00744">
    <property type="entry name" value="GLHYDRLASE37"/>
</dbReference>
<dbReference type="InterPro" id="IPR001661">
    <property type="entry name" value="Glyco_hydro_37"/>
</dbReference>
<proteinExistence type="inferred from homology"/>
<dbReference type="InterPro" id="IPR018232">
    <property type="entry name" value="Glyco_hydro_37_CS"/>
</dbReference>
<evidence type="ECO:0000313" key="11">
    <source>
        <dbReference type="EMBL" id="KNC32331.1"/>
    </source>
</evidence>
<evidence type="ECO:0000313" key="12">
    <source>
        <dbReference type="Proteomes" id="UP000037069"/>
    </source>
</evidence>
<comment type="similarity">
    <text evidence="2 9">Belongs to the glycosyl hydrolase 37 family.</text>
</comment>
<protein>
    <recommendedName>
        <fullName evidence="4 9">Trehalase</fullName>
        <ecNumber evidence="3 9">3.2.1.28</ecNumber>
    </recommendedName>
    <alternativeName>
        <fullName evidence="9">Alpha-trehalose glucohydrolase</fullName>
    </alternativeName>
</protein>
<keyword evidence="7" id="KW-0325">Glycoprotein</keyword>
<evidence type="ECO:0000256" key="2">
    <source>
        <dbReference type="ARBA" id="ARBA00005615"/>
    </source>
</evidence>
<organism evidence="11 12">
    <name type="scientific">Lucilia cuprina</name>
    <name type="common">Green bottle fly</name>
    <name type="synonym">Australian sheep blowfly</name>
    <dbReference type="NCBI Taxonomy" id="7375"/>
    <lineage>
        <taxon>Eukaryota</taxon>
        <taxon>Metazoa</taxon>
        <taxon>Ecdysozoa</taxon>
        <taxon>Arthropoda</taxon>
        <taxon>Hexapoda</taxon>
        <taxon>Insecta</taxon>
        <taxon>Pterygota</taxon>
        <taxon>Neoptera</taxon>
        <taxon>Endopterygota</taxon>
        <taxon>Diptera</taxon>
        <taxon>Brachycera</taxon>
        <taxon>Muscomorpha</taxon>
        <taxon>Oestroidea</taxon>
        <taxon>Calliphoridae</taxon>
        <taxon>Luciliinae</taxon>
        <taxon>Lucilia</taxon>
    </lineage>
</organism>
<evidence type="ECO:0000256" key="10">
    <source>
        <dbReference type="SAM" id="Phobius"/>
    </source>
</evidence>
<keyword evidence="12" id="KW-1185">Reference proteome</keyword>
<evidence type="ECO:0000256" key="3">
    <source>
        <dbReference type="ARBA" id="ARBA00012757"/>
    </source>
</evidence>
<dbReference type="OrthoDB" id="3542292at2759"/>
<dbReference type="PROSITE" id="PS00927">
    <property type="entry name" value="TREHALASE_1"/>
    <property type="match status" value="1"/>
</dbReference>
<evidence type="ECO:0000256" key="4">
    <source>
        <dbReference type="ARBA" id="ARBA00019905"/>
    </source>
</evidence>
<dbReference type="OMA" id="RYWDASD"/>
<dbReference type="PROSITE" id="PS00928">
    <property type="entry name" value="TREHALASE_2"/>
    <property type="match status" value="1"/>
</dbReference>
<keyword evidence="10" id="KW-0812">Transmembrane</keyword>
<keyword evidence="10" id="KW-0472">Membrane</keyword>
<dbReference type="FunFam" id="1.50.10.10:FF:000034">
    <property type="entry name" value="Trehalase"/>
    <property type="match status" value="1"/>
</dbReference>
<evidence type="ECO:0000256" key="6">
    <source>
        <dbReference type="ARBA" id="ARBA00022801"/>
    </source>
</evidence>
<keyword evidence="6 9" id="KW-0378">Hydrolase</keyword>
<dbReference type="PANTHER" id="PTHR23403">
    <property type="entry name" value="TREHALASE"/>
    <property type="match status" value="1"/>
</dbReference>
<dbReference type="EMBL" id="JRES01000319">
    <property type="protein sequence ID" value="KNC32331.1"/>
    <property type="molecule type" value="Genomic_DNA"/>
</dbReference>
<dbReference type="STRING" id="7375.A0A0L0CJA5"/>
<name>A0A0L0CJA5_LUCCU</name>
<reference evidence="11 12" key="1">
    <citation type="journal article" date="2015" name="Nat. Commun.">
        <title>Lucilia cuprina genome unlocks parasitic fly biology to underpin future interventions.</title>
        <authorList>
            <person name="Anstead C.A."/>
            <person name="Korhonen P.K."/>
            <person name="Young N.D."/>
            <person name="Hall R.S."/>
            <person name="Jex A.R."/>
            <person name="Murali S.C."/>
            <person name="Hughes D.S."/>
            <person name="Lee S.F."/>
            <person name="Perry T."/>
            <person name="Stroehlein A.J."/>
            <person name="Ansell B.R."/>
            <person name="Breugelmans B."/>
            <person name="Hofmann A."/>
            <person name="Qu J."/>
            <person name="Dugan S."/>
            <person name="Lee S.L."/>
            <person name="Chao H."/>
            <person name="Dinh H."/>
            <person name="Han Y."/>
            <person name="Doddapaneni H.V."/>
            <person name="Worley K.C."/>
            <person name="Muzny D.M."/>
            <person name="Ioannidis P."/>
            <person name="Waterhouse R.M."/>
            <person name="Zdobnov E.M."/>
            <person name="James P.J."/>
            <person name="Bagnall N.H."/>
            <person name="Kotze A.C."/>
            <person name="Gibbs R.A."/>
            <person name="Richards S."/>
            <person name="Batterham P."/>
            <person name="Gasser R.B."/>
        </authorList>
    </citation>
    <scope>NUCLEOTIDE SEQUENCE [LARGE SCALE GENOMIC DNA]</scope>
    <source>
        <strain evidence="11 12">LS</strain>
        <tissue evidence="11">Full body</tissue>
    </source>
</reference>
<evidence type="ECO:0000256" key="9">
    <source>
        <dbReference type="RuleBase" id="RU361180"/>
    </source>
</evidence>
<comment type="catalytic activity">
    <reaction evidence="1 9">
        <text>alpha,alpha-trehalose + H2O = alpha-D-glucose + beta-D-glucose</text>
        <dbReference type="Rhea" id="RHEA:32675"/>
        <dbReference type="ChEBI" id="CHEBI:15377"/>
        <dbReference type="ChEBI" id="CHEBI:15903"/>
        <dbReference type="ChEBI" id="CHEBI:16551"/>
        <dbReference type="ChEBI" id="CHEBI:17925"/>
        <dbReference type="EC" id="3.2.1.28"/>
    </reaction>
</comment>
<sequence>MSLNARNLNIDNAIQKRDALEDETPACQIYCHGNLLHTIQMAHLFEDSKTFVDMKLKFTPEQTIAEFEAFMESKNNDPSQDDIRQFVNDHFDDLGKEFVPWMPDDWTDHPAFLENINDPDLKQWGIDLNAIWKELGRKMIDDVHQNPHFYSIIPVDHPVIVPGGRFIEFYYWDSYWIIRGLLYSEMTHTAKGMLENFMSIVQRFGFIPNGGRIYYAGRSQPPLLAAMIDAYVEFTKDQQFGIDALDVLEHEFEYWMNNHTVQAKGYNICAYSNSAPGPRPESYREDVETSKVFPTDEEKEAHYNELKAAAESGMDFSSRWFVNDEGTRDGNLTNLKTRSIVPVELNAILYWNAKIIAKYYKLSGNEAKSNDYENKAAYILEAIEAVHWNEDVGVWLDYDLINNKSRNYFVPTNLSPLWTKAYNSSLSEKISASVLKYIAEMKLDSYPGGVPNTDYRTGEQWDFPNVWPPMQYIIVKGLENLGTEGAKNLSKSWGHRWVKSNFKAYSETRAMFEKYNAETFGGHGGGGEYGVQKGFGWSNGVIIEFLNQYGREISISANNNNDNNGGGSLKMWSILSVASVAIVAIILGRFIW</sequence>
<dbReference type="Pfam" id="PF01204">
    <property type="entry name" value="Trehalase"/>
    <property type="match status" value="1"/>
</dbReference>
<dbReference type="GO" id="GO:0004555">
    <property type="term" value="F:alpha,alpha-trehalase activity"/>
    <property type="evidence" value="ECO:0007669"/>
    <property type="project" value="UniProtKB-EC"/>
</dbReference>
<evidence type="ECO:0000256" key="1">
    <source>
        <dbReference type="ARBA" id="ARBA00001576"/>
    </source>
</evidence>
<comment type="caution">
    <text evidence="11">The sequence shown here is derived from an EMBL/GenBank/DDBJ whole genome shotgun (WGS) entry which is preliminary data.</text>
</comment>
<evidence type="ECO:0000256" key="5">
    <source>
        <dbReference type="ARBA" id="ARBA00022729"/>
    </source>
</evidence>
<evidence type="ECO:0000256" key="7">
    <source>
        <dbReference type="ARBA" id="ARBA00023180"/>
    </source>
</evidence>
<dbReference type="SUPFAM" id="SSF48208">
    <property type="entry name" value="Six-hairpin glycosidases"/>
    <property type="match status" value="1"/>
</dbReference>
<dbReference type="GO" id="GO:0005993">
    <property type="term" value="P:trehalose catabolic process"/>
    <property type="evidence" value="ECO:0007669"/>
    <property type="project" value="TreeGrafter"/>
</dbReference>
<feature type="transmembrane region" description="Helical" evidence="10">
    <location>
        <begin position="571"/>
        <end position="591"/>
    </location>
</feature>
<gene>
    <name evidence="11" type="ORF">FF38_12463</name>
</gene>